<reference evidence="1 2" key="2">
    <citation type="journal article" date="2013" name="Plant Cell Physiol.">
        <title>Rice Annotation Project Database (RAP-DB): an integrative and interactive database for rice genomics.</title>
        <authorList>
            <person name="Sakai H."/>
            <person name="Lee S.S."/>
            <person name="Tanaka T."/>
            <person name="Numa H."/>
            <person name="Kim J."/>
            <person name="Kawahara Y."/>
            <person name="Wakimoto H."/>
            <person name="Yang C.C."/>
            <person name="Iwamoto M."/>
            <person name="Abe T."/>
            <person name="Yamada Y."/>
            <person name="Muto A."/>
            <person name="Inokuchi H."/>
            <person name="Ikemura T."/>
            <person name="Matsumoto T."/>
            <person name="Sasaki T."/>
            <person name="Itoh T."/>
        </authorList>
    </citation>
    <scope>NUCLEOTIDE SEQUENCE [LARGE SCALE GENOMIC DNA]</scope>
    <source>
        <strain evidence="2">cv. Nipponbare</strain>
    </source>
</reference>
<dbReference type="PaxDb" id="39947-A0A0P0YA75"/>
<accession>A0A0P0YA75</accession>
<dbReference type="InParanoid" id="A0A0P0YA75"/>
<gene>
    <name evidence="1" type="ordered locus">Os12g0456550</name>
    <name evidence="1" type="ORF">OSNPB_120456550</name>
</gene>
<dbReference type="Proteomes" id="UP000059680">
    <property type="component" value="Chromosome 12"/>
</dbReference>
<evidence type="ECO:0000313" key="2">
    <source>
        <dbReference type="Proteomes" id="UP000059680"/>
    </source>
</evidence>
<dbReference type="AlphaFoldDB" id="A0A0P0YA75"/>
<evidence type="ECO:0000313" key="1">
    <source>
        <dbReference type="EMBL" id="BAT17039.1"/>
    </source>
</evidence>
<organism evidence="1 2">
    <name type="scientific">Oryza sativa subsp. japonica</name>
    <name type="common">Rice</name>
    <dbReference type="NCBI Taxonomy" id="39947"/>
    <lineage>
        <taxon>Eukaryota</taxon>
        <taxon>Viridiplantae</taxon>
        <taxon>Streptophyta</taxon>
        <taxon>Embryophyta</taxon>
        <taxon>Tracheophyta</taxon>
        <taxon>Spermatophyta</taxon>
        <taxon>Magnoliopsida</taxon>
        <taxon>Liliopsida</taxon>
        <taxon>Poales</taxon>
        <taxon>Poaceae</taxon>
        <taxon>BOP clade</taxon>
        <taxon>Oryzoideae</taxon>
        <taxon>Oryzeae</taxon>
        <taxon>Oryzinae</taxon>
        <taxon>Oryza</taxon>
        <taxon>Oryza sativa</taxon>
    </lineage>
</organism>
<reference evidence="1 2" key="3">
    <citation type="journal article" date="2013" name="Rice">
        <title>Improvement of the Oryza sativa Nipponbare reference genome using next generation sequence and optical map data.</title>
        <authorList>
            <person name="Kawahara Y."/>
            <person name="de la Bastide M."/>
            <person name="Hamilton J.P."/>
            <person name="Kanamori H."/>
            <person name="McCombie W.R."/>
            <person name="Ouyang S."/>
            <person name="Schwartz D.C."/>
            <person name="Tanaka T."/>
            <person name="Wu J."/>
            <person name="Zhou S."/>
            <person name="Childs K.L."/>
            <person name="Davidson R.M."/>
            <person name="Lin H."/>
            <person name="Quesada-Ocampo L."/>
            <person name="Vaillancourt B."/>
            <person name="Sakai H."/>
            <person name="Lee S.S."/>
            <person name="Kim J."/>
            <person name="Numa H."/>
            <person name="Itoh T."/>
            <person name="Buell C.R."/>
            <person name="Matsumoto T."/>
        </authorList>
    </citation>
    <scope>NUCLEOTIDE SEQUENCE [LARGE SCALE GENOMIC DNA]</scope>
    <source>
        <strain evidence="2">cv. Nipponbare</strain>
    </source>
</reference>
<proteinExistence type="predicted"/>
<name>A0A0P0YA75_ORYSJ</name>
<protein>
    <submittedName>
        <fullName evidence="1">Os12g0456550 protein</fullName>
    </submittedName>
</protein>
<sequence>MAAPIRHTCPASFVVHASTSSAISDLQPRQIGAAADPKLVVEHSPSPHLPRADPSLAPSPIHRHQVATPIAAVASPDAPVRLVPSNDTTSKKAVSSYWSVKGNLIGSINIRELGDDQHFNEFLIDLFFSSVHARGGNLLGMVAPLAIGLEEGNKQMHQRELKYEELCGKNELVGEESL</sequence>
<keyword evidence="2" id="KW-1185">Reference proteome</keyword>
<dbReference type="EMBL" id="AP014968">
    <property type="protein sequence ID" value="BAT17039.1"/>
    <property type="molecule type" value="Genomic_DNA"/>
</dbReference>
<reference evidence="2" key="1">
    <citation type="journal article" date="2005" name="Nature">
        <title>The map-based sequence of the rice genome.</title>
        <authorList>
            <consortium name="International rice genome sequencing project (IRGSP)"/>
            <person name="Matsumoto T."/>
            <person name="Wu J."/>
            <person name="Kanamori H."/>
            <person name="Katayose Y."/>
            <person name="Fujisawa M."/>
            <person name="Namiki N."/>
            <person name="Mizuno H."/>
            <person name="Yamamoto K."/>
            <person name="Antonio B.A."/>
            <person name="Baba T."/>
            <person name="Sakata K."/>
            <person name="Nagamura Y."/>
            <person name="Aoki H."/>
            <person name="Arikawa K."/>
            <person name="Arita K."/>
            <person name="Bito T."/>
            <person name="Chiden Y."/>
            <person name="Fujitsuka N."/>
            <person name="Fukunaka R."/>
            <person name="Hamada M."/>
            <person name="Harada C."/>
            <person name="Hayashi A."/>
            <person name="Hijishita S."/>
            <person name="Honda M."/>
            <person name="Hosokawa S."/>
            <person name="Ichikawa Y."/>
            <person name="Idonuma A."/>
            <person name="Iijima M."/>
            <person name="Ikeda M."/>
            <person name="Ikeno M."/>
            <person name="Ito K."/>
            <person name="Ito S."/>
            <person name="Ito T."/>
            <person name="Ito Y."/>
            <person name="Ito Y."/>
            <person name="Iwabuchi A."/>
            <person name="Kamiya K."/>
            <person name="Karasawa W."/>
            <person name="Kurita K."/>
            <person name="Katagiri S."/>
            <person name="Kikuta A."/>
            <person name="Kobayashi H."/>
            <person name="Kobayashi N."/>
            <person name="Machita K."/>
            <person name="Maehara T."/>
            <person name="Masukawa M."/>
            <person name="Mizubayashi T."/>
            <person name="Mukai Y."/>
            <person name="Nagasaki H."/>
            <person name="Nagata Y."/>
            <person name="Naito S."/>
            <person name="Nakashima M."/>
            <person name="Nakama Y."/>
            <person name="Nakamichi Y."/>
            <person name="Nakamura M."/>
            <person name="Meguro A."/>
            <person name="Negishi M."/>
            <person name="Ohta I."/>
            <person name="Ohta T."/>
            <person name="Okamoto M."/>
            <person name="Ono N."/>
            <person name="Saji S."/>
            <person name="Sakaguchi M."/>
            <person name="Sakai K."/>
            <person name="Shibata M."/>
            <person name="Shimokawa T."/>
            <person name="Song J."/>
            <person name="Takazaki Y."/>
            <person name="Terasawa K."/>
            <person name="Tsugane M."/>
            <person name="Tsuji K."/>
            <person name="Ueda S."/>
            <person name="Waki K."/>
            <person name="Yamagata H."/>
            <person name="Yamamoto M."/>
            <person name="Yamamoto S."/>
            <person name="Yamane H."/>
            <person name="Yoshiki S."/>
            <person name="Yoshihara R."/>
            <person name="Yukawa K."/>
            <person name="Zhong H."/>
            <person name="Yano M."/>
            <person name="Yuan Q."/>
            <person name="Ouyang S."/>
            <person name="Liu J."/>
            <person name="Jones K.M."/>
            <person name="Gansberger K."/>
            <person name="Moffat K."/>
            <person name="Hill J."/>
            <person name="Bera J."/>
            <person name="Fadrosh D."/>
            <person name="Jin S."/>
            <person name="Johri S."/>
            <person name="Kim M."/>
            <person name="Overton L."/>
            <person name="Reardon M."/>
            <person name="Tsitrin T."/>
            <person name="Vuong H."/>
            <person name="Weaver B."/>
            <person name="Ciecko A."/>
            <person name="Tallon L."/>
            <person name="Jackson J."/>
            <person name="Pai G."/>
            <person name="Aken S.V."/>
            <person name="Utterback T."/>
            <person name="Reidmuller S."/>
            <person name="Feldblyum T."/>
            <person name="Hsiao J."/>
            <person name="Zismann V."/>
            <person name="Iobst S."/>
            <person name="de Vazeille A.R."/>
            <person name="Buell C.R."/>
            <person name="Ying K."/>
            <person name="Li Y."/>
            <person name="Lu T."/>
            <person name="Huang Y."/>
            <person name="Zhao Q."/>
            <person name="Feng Q."/>
            <person name="Zhang L."/>
            <person name="Zhu J."/>
            <person name="Weng Q."/>
            <person name="Mu J."/>
            <person name="Lu Y."/>
            <person name="Fan D."/>
            <person name="Liu Y."/>
            <person name="Guan J."/>
            <person name="Zhang Y."/>
            <person name="Yu S."/>
            <person name="Liu X."/>
            <person name="Zhang Y."/>
            <person name="Hong G."/>
            <person name="Han B."/>
            <person name="Choisne N."/>
            <person name="Demange N."/>
            <person name="Orjeda G."/>
            <person name="Samain S."/>
            <person name="Cattolico L."/>
            <person name="Pelletier E."/>
            <person name="Couloux A."/>
            <person name="Segurens B."/>
            <person name="Wincker P."/>
            <person name="D'Hont A."/>
            <person name="Scarpelli C."/>
            <person name="Weissenbach J."/>
            <person name="Salanoubat M."/>
            <person name="Quetier F."/>
            <person name="Yu Y."/>
            <person name="Kim H.R."/>
            <person name="Rambo T."/>
            <person name="Currie J."/>
            <person name="Collura K."/>
            <person name="Luo M."/>
            <person name="Yang T."/>
            <person name="Ammiraju J.S.S."/>
            <person name="Engler F."/>
            <person name="Soderlund C."/>
            <person name="Wing R.A."/>
            <person name="Palmer L.E."/>
            <person name="de la Bastide M."/>
            <person name="Spiegel L."/>
            <person name="Nascimento L."/>
            <person name="Zutavern T."/>
            <person name="O'Shaughnessy A."/>
            <person name="Dike S."/>
            <person name="Dedhia N."/>
            <person name="Preston R."/>
            <person name="Balija V."/>
            <person name="McCombie W.R."/>
            <person name="Chow T."/>
            <person name="Chen H."/>
            <person name="Chung M."/>
            <person name="Chen C."/>
            <person name="Shaw J."/>
            <person name="Wu H."/>
            <person name="Hsiao K."/>
            <person name="Chao Y."/>
            <person name="Chu M."/>
            <person name="Cheng C."/>
            <person name="Hour A."/>
            <person name="Lee P."/>
            <person name="Lin S."/>
            <person name="Lin Y."/>
            <person name="Liou J."/>
            <person name="Liu S."/>
            <person name="Hsing Y."/>
            <person name="Raghuvanshi S."/>
            <person name="Mohanty A."/>
            <person name="Bharti A.K."/>
            <person name="Gaur A."/>
            <person name="Gupta V."/>
            <person name="Kumar D."/>
            <person name="Ravi V."/>
            <person name="Vij S."/>
            <person name="Kapur A."/>
            <person name="Khurana P."/>
            <person name="Khurana P."/>
            <person name="Khurana J.P."/>
            <person name="Tyagi A.K."/>
            <person name="Gaikwad K."/>
            <person name="Singh A."/>
            <person name="Dalal V."/>
            <person name="Srivastava S."/>
            <person name="Dixit A."/>
            <person name="Pal A.K."/>
            <person name="Ghazi I.A."/>
            <person name="Yadav M."/>
            <person name="Pandit A."/>
            <person name="Bhargava A."/>
            <person name="Sureshbabu K."/>
            <person name="Batra K."/>
            <person name="Sharma T.R."/>
            <person name="Mohapatra T."/>
            <person name="Singh N.K."/>
            <person name="Messing J."/>
            <person name="Nelson A.B."/>
            <person name="Fuks G."/>
            <person name="Kavchok S."/>
            <person name="Keizer G."/>
            <person name="Linton E."/>
            <person name="Llaca V."/>
            <person name="Song R."/>
            <person name="Tanyolac B."/>
            <person name="Young S."/>
            <person name="Ho-Il K."/>
            <person name="Hahn J.H."/>
            <person name="Sangsakoo G."/>
            <person name="Vanavichit A."/>
            <person name="de Mattos Luiz.A.T."/>
            <person name="Zimmer P.D."/>
            <person name="Malone G."/>
            <person name="Dellagostin O."/>
            <person name="de Oliveira A.C."/>
            <person name="Bevan M."/>
            <person name="Bancroft I."/>
            <person name="Minx P."/>
            <person name="Cordum H."/>
            <person name="Wilson R."/>
            <person name="Cheng Z."/>
            <person name="Jin W."/>
            <person name="Jiang J."/>
            <person name="Leong S.A."/>
            <person name="Iwama H."/>
            <person name="Gojobori T."/>
            <person name="Itoh T."/>
            <person name="Niimura Y."/>
            <person name="Fujii Y."/>
            <person name="Habara T."/>
            <person name="Sakai H."/>
            <person name="Sato Y."/>
            <person name="Wilson G."/>
            <person name="Kumar K."/>
            <person name="McCouch S."/>
            <person name="Juretic N."/>
            <person name="Hoen D."/>
            <person name="Wright S."/>
            <person name="Bruskiewich R."/>
            <person name="Bureau T."/>
            <person name="Miyao A."/>
            <person name="Hirochika H."/>
            <person name="Nishikawa T."/>
            <person name="Kadowaki K."/>
            <person name="Sugiura M."/>
            <person name="Burr B."/>
            <person name="Sasaki T."/>
        </authorList>
    </citation>
    <scope>NUCLEOTIDE SEQUENCE [LARGE SCALE GENOMIC DNA]</scope>
    <source>
        <strain evidence="2">cv. Nipponbare</strain>
    </source>
</reference>